<dbReference type="Proteomes" id="UP000315295">
    <property type="component" value="Unassembled WGS sequence"/>
</dbReference>
<dbReference type="FunFam" id="3.30.730.10:FF:000001">
    <property type="entry name" value="Ethylene-responsive transcription factor 2"/>
    <property type="match status" value="1"/>
</dbReference>
<evidence type="ECO:0000313" key="11">
    <source>
        <dbReference type="Proteomes" id="UP000315295"/>
    </source>
</evidence>
<protein>
    <recommendedName>
        <fullName evidence="9">AP2/ERF domain-containing protein</fullName>
    </recommendedName>
</protein>
<name>A0A540M4M5_MALBA</name>
<dbReference type="STRING" id="106549.A0A540M4M5"/>
<dbReference type="GO" id="GO:0005634">
    <property type="term" value="C:nucleus"/>
    <property type="evidence" value="ECO:0007669"/>
    <property type="project" value="UniProtKB-SubCell"/>
</dbReference>
<dbReference type="SMART" id="SM00380">
    <property type="entry name" value="AP2"/>
    <property type="match status" value="1"/>
</dbReference>
<keyword evidence="6" id="KW-0539">Nucleus</keyword>
<dbReference type="GO" id="GO:0003677">
    <property type="term" value="F:DNA binding"/>
    <property type="evidence" value="ECO:0007669"/>
    <property type="project" value="UniProtKB-KW"/>
</dbReference>
<dbReference type="GO" id="GO:0003700">
    <property type="term" value="F:DNA-binding transcription factor activity"/>
    <property type="evidence" value="ECO:0007669"/>
    <property type="project" value="InterPro"/>
</dbReference>
<accession>A0A540M4M5</accession>
<evidence type="ECO:0000256" key="5">
    <source>
        <dbReference type="ARBA" id="ARBA00023163"/>
    </source>
</evidence>
<comment type="subcellular location">
    <subcellularLocation>
        <location evidence="1">Nucleus</location>
    </subcellularLocation>
</comment>
<dbReference type="AlphaFoldDB" id="A0A540M4M5"/>
<proteinExistence type="inferred from homology"/>
<evidence type="ECO:0000256" key="2">
    <source>
        <dbReference type="ARBA" id="ARBA00023015"/>
    </source>
</evidence>
<feature type="domain" description="AP2/ERF" evidence="9">
    <location>
        <begin position="70"/>
        <end position="127"/>
    </location>
</feature>
<keyword evidence="5" id="KW-0804">Transcription</keyword>
<dbReference type="CDD" id="cd00018">
    <property type="entry name" value="AP2"/>
    <property type="match status" value="1"/>
</dbReference>
<keyword evidence="2" id="KW-0805">Transcription regulation</keyword>
<dbReference type="InterPro" id="IPR051032">
    <property type="entry name" value="AP2/ERF_TF_ERF_subfamily"/>
</dbReference>
<dbReference type="EMBL" id="VIEB01000360">
    <property type="protein sequence ID" value="TQD93703.1"/>
    <property type="molecule type" value="Genomic_DNA"/>
</dbReference>
<dbReference type="PROSITE" id="PS51032">
    <property type="entry name" value="AP2_ERF"/>
    <property type="match status" value="2"/>
</dbReference>
<dbReference type="PRINTS" id="PR00367">
    <property type="entry name" value="ETHRSPELEMNT"/>
</dbReference>
<reference evidence="10 11" key="1">
    <citation type="journal article" date="2019" name="G3 (Bethesda)">
        <title>Sequencing of a Wild Apple (Malus baccata) Genome Unravels the Differences Between Cultivated and Wild Apple Species Regarding Disease Resistance and Cold Tolerance.</title>
        <authorList>
            <person name="Chen X."/>
        </authorList>
    </citation>
    <scope>NUCLEOTIDE SEQUENCE [LARGE SCALE GENOMIC DNA]</scope>
    <source>
        <strain evidence="11">cv. Shandingzi</strain>
        <tissue evidence="10">Leaves</tissue>
    </source>
</reference>
<dbReference type="InterPro" id="IPR016177">
    <property type="entry name" value="DNA-bd_dom_sf"/>
</dbReference>
<evidence type="ECO:0000313" key="10">
    <source>
        <dbReference type="EMBL" id="TQD93703.1"/>
    </source>
</evidence>
<dbReference type="Gene3D" id="3.30.730.10">
    <property type="entry name" value="AP2/ERF domain"/>
    <property type="match status" value="2"/>
</dbReference>
<feature type="compositionally biased region" description="Polar residues" evidence="8">
    <location>
        <begin position="1"/>
        <end position="11"/>
    </location>
</feature>
<evidence type="ECO:0000259" key="9">
    <source>
        <dbReference type="PROSITE" id="PS51032"/>
    </source>
</evidence>
<dbReference type="PANTHER" id="PTHR31985:SF273">
    <property type="entry name" value="ETHYLENE-RESPONSIVE TRANSCRIPTION FACTOR ERF017"/>
    <property type="match status" value="1"/>
</dbReference>
<evidence type="ECO:0000256" key="8">
    <source>
        <dbReference type="SAM" id="MobiDB-lite"/>
    </source>
</evidence>
<dbReference type="InterPro" id="IPR001471">
    <property type="entry name" value="AP2/ERF_dom"/>
</dbReference>
<comment type="caution">
    <text evidence="10">The sequence shown here is derived from an EMBL/GenBank/DDBJ whole genome shotgun (WGS) entry which is preliminary data.</text>
</comment>
<evidence type="ECO:0000256" key="1">
    <source>
        <dbReference type="ARBA" id="ARBA00004123"/>
    </source>
</evidence>
<dbReference type="SUPFAM" id="SSF54171">
    <property type="entry name" value="DNA-binding domain"/>
    <property type="match status" value="1"/>
</dbReference>
<evidence type="ECO:0000256" key="3">
    <source>
        <dbReference type="ARBA" id="ARBA00023125"/>
    </source>
</evidence>
<feature type="compositionally biased region" description="Polar residues" evidence="8">
    <location>
        <begin position="159"/>
        <end position="189"/>
    </location>
</feature>
<dbReference type="PANTHER" id="PTHR31985">
    <property type="entry name" value="ETHYLENE-RESPONSIVE TRANSCRIPTION FACTOR ERF042-RELATED"/>
    <property type="match status" value="1"/>
</dbReference>
<dbReference type="Pfam" id="PF00847">
    <property type="entry name" value="AP2"/>
    <property type="match status" value="1"/>
</dbReference>
<comment type="similarity">
    <text evidence="7">Belongs to the AP2/ERF transcription factor family. ERF subfamily.</text>
</comment>
<keyword evidence="3" id="KW-0238">DNA-binding</keyword>
<evidence type="ECO:0000256" key="4">
    <source>
        <dbReference type="ARBA" id="ARBA00023159"/>
    </source>
</evidence>
<keyword evidence="4" id="KW-0010">Activator</keyword>
<keyword evidence="11" id="KW-1185">Reference proteome</keyword>
<dbReference type="InterPro" id="IPR036955">
    <property type="entry name" value="AP2/ERF_dom_sf"/>
</dbReference>
<sequence length="271" mass="30132">MSNHFSKIFDTSSSSSSSSMLNQTSGEPSKRNDVKYKGVRKRKWGKWVSEIRLPNCLGAGGEPSERNDVKYKGVRKRKWGKWVSEIRLPNCRERIWLGSYDTPEKAARAFDAALFCLRGRTAKFNFPDNPPDIPGGRSLSPAEIQLEAARFANSEIPRSHQSMSAPQAECQSMSELQAESQSPSLSEGSGTAFMDTDFQVTPNESLSDLFGSFGSGNYATEYGLFPGFDEMNGQFFSPASAAPTPAVDYYAEENLDGQFFNPDQESFLWNF</sequence>
<evidence type="ECO:0000256" key="7">
    <source>
        <dbReference type="ARBA" id="ARBA00024343"/>
    </source>
</evidence>
<feature type="region of interest" description="Disordered" evidence="8">
    <location>
        <begin position="1"/>
        <end position="41"/>
    </location>
</feature>
<organism evidence="10 11">
    <name type="scientific">Malus baccata</name>
    <name type="common">Siberian crab apple</name>
    <name type="synonym">Pyrus baccata</name>
    <dbReference type="NCBI Taxonomy" id="106549"/>
    <lineage>
        <taxon>Eukaryota</taxon>
        <taxon>Viridiplantae</taxon>
        <taxon>Streptophyta</taxon>
        <taxon>Embryophyta</taxon>
        <taxon>Tracheophyta</taxon>
        <taxon>Spermatophyta</taxon>
        <taxon>Magnoliopsida</taxon>
        <taxon>eudicotyledons</taxon>
        <taxon>Gunneridae</taxon>
        <taxon>Pentapetalae</taxon>
        <taxon>rosids</taxon>
        <taxon>fabids</taxon>
        <taxon>Rosales</taxon>
        <taxon>Rosaceae</taxon>
        <taxon>Amygdaloideae</taxon>
        <taxon>Maleae</taxon>
        <taxon>Malus</taxon>
    </lineage>
</organism>
<feature type="domain" description="AP2/ERF" evidence="9">
    <location>
        <begin position="35"/>
        <end position="66"/>
    </location>
</feature>
<evidence type="ECO:0000256" key="6">
    <source>
        <dbReference type="ARBA" id="ARBA00023242"/>
    </source>
</evidence>
<gene>
    <name evidence="10" type="ORF">C1H46_020707</name>
</gene>
<feature type="region of interest" description="Disordered" evidence="8">
    <location>
        <begin position="156"/>
        <end position="192"/>
    </location>
</feature>